<keyword evidence="11" id="KW-1185">Reference proteome</keyword>
<evidence type="ECO:0000256" key="2">
    <source>
        <dbReference type="ARBA" id="ARBA00022448"/>
    </source>
</evidence>
<sequence>MKGRLFGILGPSGAGKSTFINILAGRSKLTYGSISINGVSGDPTNVIGLVPQDYIALEDLTVKENVLHAARIRLGGLWDDAKIGLHVNQILDYLGLTHVMDQRVGSIENRGISGGERKRVSIALGIVAMPMAVILDEPTSGLDATTALSIMNLLKSLSTLGITVICAIHQPRRDIYQLLDDIIVLNLGKQIYLGETSTAHKHFETLGSVFPAGCNPADVIIDCVTNLPSSASHHYQRSPTDCLPMPSGDRISESTLQVAELRTSFVQHKATWYRQVLLYLLCGIKQQHRQIFSLVLEIGTSAAAGILIGLSIHEFKGHIFQGYFRQPFGPLSSAVNYTTLPTAGLLCSLAISLSAAPAGIRIIADEKLIFYQDVYTGHSASAYLLGKDLATWPRILVSSLQFTTFYMILATTVIPFHILFSLNVVYFFCIYGLASLVASLVKRQDALLLAMLASLICGVLDGFGPRLTLVKSWGMGWLWYMCPGTWYAEAFFSEHIVPFSYLYDVDAAARFVGYVTERTALDIWYVKSTLVLGPCS</sequence>
<evidence type="ECO:0000256" key="6">
    <source>
        <dbReference type="ARBA" id="ARBA00022989"/>
    </source>
</evidence>
<keyword evidence="7 8" id="KW-0472">Membrane</keyword>
<dbReference type="InterPro" id="IPR027417">
    <property type="entry name" value="P-loop_NTPase"/>
</dbReference>
<dbReference type="GO" id="GO:0005524">
    <property type="term" value="F:ATP binding"/>
    <property type="evidence" value="ECO:0007669"/>
    <property type="project" value="UniProtKB-KW"/>
</dbReference>
<dbReference type="PROSITE" id="PS00211">
    <property type="entry name" value="ABC_TRANSPORTER_1"/>
    <property type="match status" value="1"/>
</dbReference>
<feature type="transmembrane region" description="Helical" evidence="8">
    <location>
        <begin position="335"/>
        <end position="356"/>
    </location>
</feature>
<comment type="caution">
    <text evidence="10">The sequence shown here is derived from an EMBL/GenBank/DDBJ whole genome shotgun (WGS) entry which is preliminary data.</text>
</comment>
<dbReference type="InterPro" id="IPR003593">
    <property type="entry name" value="AAA+_ATPase"/>
</dbReference>
<dbReference type="InterPro" id="IPR017871">
    <property type="entry name" value="ABC_transporter-like_CS"/>
</dbReference>
<protein>
    <recommendedName>
        <fullName evidence="9">ABC transporter domain-containing protein</fullName>
    </recommendedName>
</protein>
<feature type="transmembrane region" description="Helical" evidence="8">
    <location>
        <begin position="446"/>
        <end position="464"/>
    </location>
</feature>
<proteinExistence type="predicted"/>
<evidence type="ECO:0000256" key="8">
    <source>
        <dbReference type="SAM" id="Phobius"/>
    </source>
</evidence>
<dbReference type="SUPFAM" id="SSF52540">
    <property type="entry name" value="P-loop containing nucleoside triphosphate hydrolases"/>
    <property type="match status" value="1"/>
</dbReference>
<dbReference type="InterPro" id="IPR050352">
    <property type="entry name" value="ABCG_transporters"/>
</dbReference>
<evidence type="ECO:0000313" key="11">
    <source>
        <dbReference type="Proteomes" id="UP000177622"/>
    </source>
</evidence>
<dbReference type="GO" id="GO:0016887">
    <property type="term" value="F:ATP hydrolysis activity"/>
    <property type="evidence" value="ECO:0007669"/>
    <property type="project" value="InterPro"/>
</dbReference>
<keyword evidence="5" id="KW-0067">ATP-binding</keyword>
<comment type="subcellular location">
    <subcellularLocation>
        <location evidence="1">Membrane</location>
        <topology evidence="1">Multi-pass membrane protein</topology>
    </subcellularLocation>
</comment>
<dbReference type="OrthoDB" id="66620at2759"/>
<evidence type="ECO:0000256" key="3">
    <source>
        <dbReference type="ARBA" id="ARBA00022692"/>
    </source>
</evidence>
<evidence type="ECO:0000256" key="5">
    <source>
        <dbReference type="ARBA" id="ARBA00022840"/>
    </source>
</evidence>
<name>A0A1F5LCV0_PENAI</name>
<dbReference type="STRING" id="1835702.A0A1F5LCV0"/>
<dbReference type="GO" id="GO:0016020">
    <property type="term" value="C:membrane"/>
    <property type="evidence" value="ECO:0007669"/>
    <property type="project" value="UniProtKB-SubCell"/>
</dbReference>
<dbReference type="Pfam" id="PF00005">
    <property type="entry name" value="ABC_tran"/>
    <property type="match status" value="1"/>
</dbReference>
<keyword evidence="3 8" id="KW-0812">Transmembrane</keyword>
<keyword evidence="2" id="KW-0813">Transport</keyword>
<dbReference type="InterPro" id="IPR003439">
    <property type="entry name" value="ABC_transporter-like_ATP-bd"/>
</dbReference>
<keyword evidence="4" id="KW-0547">Nucleotide-binding</keyword>
<dbReference type="EMBL" id="LXJU01000015">
    <property type="protein sequence ID" value="OGE51042.1"/>
    <property type="molecule type" value="Genomic_DNA"/>
</dbReference>
<dbReference type="PROSITE" id="PS50893">
    <property type="entry name" value="ABC_TRANSPORTER_2"/>
    <property type="match status" value="1"/>
</dbReference>
<evidence type="ECO:0000256" key="1">
    <source>
        <dbReference type="ARBA" id="ARBA00004141"/>
    </source>
</evidence>
<organism evidence="10 11">
    <name type="scientific">Penicillium arizonense</name>
    <dbReference type="NCBI Taxonomy" id="1835702"/>
    <lineage>
        <taxon>Eukaryota</taxon>
        <taxon>Fungi</taxon>
        <taxon>Dikarya</taxon>
        <taxon>Ascomycota</taxon>
        <taxon>Pezizomycotina</taxon>
        <taxon>Eurotiomycetes</taxon>
        <taxon>Eurotiomycetidae</taxon>
        <taxon>Eurotiales</taxon>
        <taxon>Aspergillaceae</taxon>
        <taxon>Penicillium</taxon>
    </lineage>
</organism>
<dbReference type="InterPro" id="IPR043926">
    <property type="entry name" value="ABCG_dom"/>
</dbReference>
<dbReference type="Pfam" id="PF19055">
    <property type="entry name" value="ABC2_membrane_7"/>
    <property type="match status" value="2"/>
</dbReference>
<feature type="domain" description="ABC transporter" evidence="9">
    <location>
        <begin position="1"/>
        <end position="212"/>
    </location>
</feature>
<gene>
    <name evidence="10" type="ORF">PENARI_c015G01211</name>
</gene>
<evidence type="ECO:0000259" key="9">
    <source>
        <dbReference type="PROSITE" id="PS50893"/>
    </source>
</evidence>
<dbReference type="GO" id="GO:0140359">
    <property type="term" value="F:ABC-type transporter activity"/>
    <property type="evidence" value="ECO:0007669"/>
    <property type="project" value="InterPro"/>
</dbReference>
<dbReference type="GeneID" id="34578418"/>
<dbReference type="Proteomes" id="UP000177622">
    <property type="component" value="Unassembled WGS sequence"/>
</dbReference>
<dbReference type="PANTHER" id="PTHR48041">
    <property type="entry name" value="ABC TRANSPORTER G FAMILY MEMBER 28"/>
    <property type="match status" value="1"/>
</dbReference>
<dbReference type="RefSeq" id="XP_022486487.1">
    <property type="nucleotide sequence ID" value="XM_022633684.1"/>
</dbReference>
<evidence type="ECO:0000313" key="10">
    <source>
        <dbReference type="EMBL" id="OGE51042.1"/>
    </source>
</evidence>
<reference evidence="10 11" key="1">
    <citation type="journal article" date="2016" name="Sci. Rep.">
        <title>Penicillium arizonense, a new, genome sequenced fungal species, reveals a high chemical diversity in secreted metabolites.</title>
        <authorList>
            <person name="Grijseels S."/>
            <person name="Nielsen J.C."/>
            <person name="Randelovic M."/>
            <person name="Nielsen J."/>
            <person name="Nielsen K.F."/>
            <person name="Workman M."/>
            <person name="Frisvad J.C."/>
        </authorList>
    </citation>
    <scope>NUCLEOTIDE SEQUENCE [LARGE SCALE GENOMIC DNA]</scope>
    <source>
        <strain evidence="10 11">CBS 141311</strain>
    </source>
</reference>
<accession>A0A1F5LCV0</accession>
<dbReference type="SMART" id="SM00382">
    <property type="entry name" value="AAA"/>
    <property type="match status" value="1"/>
</dbReference>
<dbReference type="Gene3D" id="3.40.50.300">
    <property type="entry name" value="P-loop containing nucleotide triphosphate hydrolases"/>
    <property type="match status" value="1"/>
</dbReference>
<dbReference type="AlphaFoldDB" id="A0A1F5LCV0"/>
<evidence type="ECO:0000256" key="7">
    <source>
        <dbReference type="ARBA" id="ARBA00023136"/>
    </source>
</evidence>
<dbReference type="PANTHER" id="PTHR48041:SF91">
    <property type="entry name" value="ABC TRANSPORTER G FAMILY MEMBER 28"/>
    <property type="match status" value="1"/>
</dbReference>
<feature type="transmembrane region" description="Helical" evidence="8">
    <location>
        <begin position="294"/>
        <end position="315"/>
    </location>
</feature>
<evidence type="ECO:0000256" key="4">
    <source>
        <dbReference type="ARBA" id="ARBA00022741"/>
    </source>
</evidence>
<keyword evidence="6 8" id="KW-1133">Transmembrane helix</keyword>
<feature type="transmembrane region" description="Helical" evidence="8">
    <location>
        <begin position="405"/>
        <end position="434"/>
    </location>
</feature>